<feature type="compositionally biased region" description="Basic residues" evidence="1">
    <location>
        <begin position="133"/>
        <end position="162"/>
    </location>
</feature>
<feature type="compositionally biased region" description="Basic residues" evidence="1">
    <location>
        <begin position="22"/>
        <end position="46"/>
    </location>
</feature>
<feature type="non-terminal residue" evidence="2">
    <location>
        <position position="1"/>
    </location>
</feature>
<dbReference type="EC" id="2.1.2.2" evidence="2"/>
<evidence type="ECO:0000313" key="2">
    <source>
        <dbReference type="EMBL" id="CAA9332741.1"/>
    </source>
</evidence>
<feature type="non-terminal residue" evidence="2">
    <location>
        <position position="198"/>
    </location>
</feature>
<feature type="region of interest" description="Disordered" evidence="1">
    <location>
        <begin position="1"/>
        <end position="111"/>
    </location>
</feature>
<proteinExistence type="predicted"/>
<feature type="compositionally biased region" description="Basic and acidic residues" evidence="1">
    <location>
        <begin position="47"/>
        <end position="63"/>
    </location>
</feature>
<accession>A0A6J4LJV9</accession>
<feature type="region of interest" description="Disordered" evidence="1">
    <location>
        <begin position="130"/>
        <end position="198"/>
    </location>
</feature>
<reference evidence="2" key="1">
    <citation type="submission" date="2020-02" db="EMBL/GenBank/DDBJ databases">
        <authorList>
            <person name="Meier V. D."/>
        </authorList>
    </citation>
    <scope>NUCLEOTIDE SEQUENCE</scope>
    <source>
        <strain evidence="2">AVDCRST_MAG72</strain>
    </source>
</reference>
<evidence type="ECO:0000256" key="1">
    <source>
        <dbReference type="SAM" id="MobiDB-lite"/>
    </source>
</evidence>
<name>A0A6J4LJV9_9ACTN</name>
<sequence>AGPRLRRRHEPPGPAGRVARPGVRRRGGRRGGRQRRHRGSRARRASRTPDLRTPRQGLREPRGVGRRAHRVVCEAPARPDRSGRLHEADRAGLPRRVRWSDRQHPPGSLTRLPRDGWSGCCTGLWRQGDRRNAVRRGRRRRQRACGRPDRRARRGGRRRRVAARADQGRRAGHARAVRRADGPGGLLHHGQEGAVRPV</sequence>
<gene>
    <name evidence="2" type="ORF">AVDCRST_MAG72-219</name>
</gene>
<feature type="compositionally biased region" description="Basic and acidic residues" evidence="1">
    <location>
        <begin position="77"/>
        <end position="104"/>
    </location>
</feature>
<dbReference type="GO" id="GO:0004644">
    <property type="term" value="F:phosphoribosylglycinamide formyltransferase activity"/>
    <property type="evidence" value="ECO:0007669"/>
    <property type="project" value="UniProtKB-EC"/>
</dbReference>
<dbReference type="AlphaFoldDB" id="A0A6J4LJV9"/>
<dbReference type="EMBL" id="CADCUJ010000013">
    <property type="protein sequence ID" value="CAA9332741.1"/>
    <property type="molecule type" value="Genomic_DNA"/>
</dbReference>
<keyword evidence="2" id="KW-0808">Transferase</keyword>
<protein>
    <submittedName>
        <fullName evidence="2">Phosphoribosylglycinamide formyltransferase</fullName>
        <ecNumber evidence="2">2.1.2.2</ecNumber>
    </submittedName>
</protein>
<organism evidence="2">
    <name type="scientific">uncultured Nocardioidaceae bacterium</name>
    <dbReference type="NCBI Taxonomy" id="253824"/>
    <lineage>
        <taxon>Bacteria</taxon>
        <taxon>Bacillati</taxon>
        <taxon>Actinomycetota</taxon>
        <taxon>Actinomycetes</taxon>
        <taxon>Propionibacteriales</taxon>
        <taxon>Nocardioidaceae</taxon>
        <taxon>environmental samples</taxon>
    </lineage>
</organism>